<accession>A0A6P8HWQ7</accession>
<name>A0A6P8HWQ7_ACTTE</name>
<dbReference type="Proteomes" id="UP000515163">
    <property type="component" value="Unplaced"/>
</dbReference>
<dbReference type="InParanoid" id="A0A6P8HWQ7"/>
<keyword evidence="1" id="KW-1133">Transmembrane helix</keyword>
<feature type="transmembrane region" description="Helical" evidence="1">
    <location>
        <begin position="20"/>
        <end position="41"/>
    </location>
</feature>
<evidence type="ECO:0000313" key="3">
    <source>
        <dbReference type="RefSeq" id="XP_031560829.1"/>
    </source>
</evidence>
<gene>
    <name evidence="3" type="primary">LOC116296863</name>
</gene>
<organism evidence="2 3">
    <name type="scientific">Actinia tenebrosa</name>
    <name type="common">Australian red waratah sea anemone</name>
    <dbReference type="NCBI Taxonomy" id="6105"/>
    <lineage>
        <taxon>Eukaryota</taxon>
        <taxon>Metazoa</taxon>
        <taxon>Cnidaria</taxon>
        <taxon>Anthozoa</taxon>
        <taxon>Hexacorallia</taxon>
        <taxon>Actiniaria</taxon>
        <taxon>Actiniidae</taxon>
        <taxon>Actinia</taxon>
    </lineage>
</organism>
<dbReference type="GeneID" id="116296863"/>
<protein>
    <submittedName>
        <fullName evidence="3">Uncharacterized protein LOC116296863</fullName>
    </submittedName>
</protein>
<sequence>MLILLNVLQKLEYILYQRILTNIPVVVCTFFLVGSYSVLLFKEIKKLRVQGLLGFRCVLEKEEATTINLAGKTERAHVNLLFSNHLHQAGKRSPNPNGNWYDSLKNWIYVTRPGGVKRSK</sequence>
<dbReference type="OrthoDB" id="5986333at2759"/>
<dbReference type="KEGG" id="aten:116296863"/>
<dbReference type="AlphaFoldDB" id="A0A6P8HWQ7"/>
<dbReference type="RefSeq" id="XP_031560829.1">
    <property type="nucleotide sequence ID" value="XM_031704969.1"/>
</dbReference>
<evidence type="ECO:0000313" key="2">
    <source>
        <dbReference type="Proteomes" id="UP000515163"/>
    </source>
</evidence>
<keyword evidence="1" id="KW-0472">Membrane</keyword>
<keyword evidence="1" id="KW-0812">Transmembrane</keyword>
<keyword evidence="2" id="KW-1185">Reference proteome</keyword>
<evidence type="ECO:0000256" key="1">
    <source>
        <dbReference type="SAM" id="Phobius"/>
    </source>
</evidence>
<proteinExistence type="predicted"/>
<reference evidence="3" key="1">
    <citation type="submission" date="2025-08" db="UniProtKB">
        <authorList>
            <consortium name="RefSeq"/>
        </authorList>
    </citation>
    <scope>IDENTIFICATION</scope>
    <source>
        <tissue evidence="3">Tentacle</tissue>
    </source>
</reference>